<dbReference type="PROSITE" id="PS51257">
    <property type="entry name" value="PROKAR_LIPOPROTEIN"/>
    <property type="match status" value="1"/>
</dbReference>
<gene>
    <name evidence="1" type="ORF">ADJ77_07360</name>
    <name evidence="2" type="ORF">J5A51_07055</name>
</gene>
<keyword evidence="4" id="KW-1185">Reference proteome</keyword>
<evidence type="ECO:0000313" key="3">
    <source>
        <dbReference type="Proteomes" id="UP000060345"/>
    </source>
</evidence>
<dbReference type="RefSeq" id="WP_050696195.1">
    <property type="nucleotide sequence ID" value="NZ_CP012074.1"/>
</dbReference>
<reference evidence="2 4" key="2">
    <citation type="submission" date="2021-03" db="EMBL/GenBank/DDBJ databases">
        <title>Human Oral Microbial Genomes.</title>
        <authorList>
            <person name="Johnston C.D."/>
            <person name="Chen T."/>
            <person name="Dewhirst F.E."/>
        </authorList>
    </citation>
    <scope>NUCLEOTIDE SEQUENCE [LARGE SCALE GENOMIC DNA]</scope>
    <source>
        <strain evidence="2 4">W1435</strain>
    </source>
</reference>
<evidence type="ECO:0008006" key="5">
    <source>
        <dbReference type="Google" id="ProtNLM"/>
    </source>
</evidence>
<accession>A0A0K1NLN4</accession>
<reference evidence="1 3" key="1">
    <citation type="submission" date="2015-07" db="EMBL/GenBank/DDBJ databases">
        <authorList>
            <person name="Noorani M."/>
        </authorList>
    </citation>
    <scope>NUCLEOTIDE SEQUENCE [LARGE SCALE GENOMIC DNA]</scope>
    <source>
        <strain evidence="1 3">W1435</strain>
    </source>
</reference>
<dbReference type="Proteomes" id="UP000060345">
    <property type="component" value="Chromosome 1"/>
</dbReference>
<evidence type="ECO:0000313" key="1">
    <source>
        <dbReference type="EMBL" id="AKU69586.1"/>
    </source>
</evidence>
<dbReference type="SUPFAM" id="SSF48452">
    <property type="entry name" value="TPR-like"/>
    <property type="match status" value="1"/>
</dbReference>
<dbReference type="AlphaFoldDB" id="A0A0K1NLN4"/>
<dbReference type="InterPro" id="IPR011990">
    <property type="entry name" value="TPR-like_helical_dom_sf"/>
</dbReference>
<dbReference type="EMBL" id="CP072370">
    <property type="protein sequence ID" value="QUB87230.1"/>
    <property type="molecule type" value="Genomic_DNA"/>
</dbReference>
<dbReference type="Proteomes" id="UP000682005">
    <property type="component" value="Chromosome 1"/>
</dbReference>
<dbReference type="KEGG" id="pfus:ADJ77_07360"/>
<evidence type="ECO:0000313" key="4">
    <source>
        <dbReference type="Proteomes" id="UP000682005"/>
    </source>
</evidence>
<organism evidence="1 3">
    <name type="scientific">Prevotella fusca JCM 17724</name>
    <dbReference type="NCBI Taxonomy" id="1236517"/>
    <lineage>
        <taxon>Bacteria</taxon>
        <taxon>Pseudomonadati</taxon>
        <taxon>Bacteroidota</taxon>
        <taxon>Bacteroidia</taxon>
        <taxon>Bacteroidales</taxon>
        <taxon>Prevotellaceae</taxon>
        <taxon>Prevotella</taxon>
    </lineage>
</organism>
<dbReference type="Gene3D" id="1.25.40.10">
    <property type="entry name" value="Tetratricopeptide repeat domain"/>
    <property type="match status" value="1"/>
</dbReference>
<name>A0A0K1NLN4_9BACT</name>
<evidence type="ECO:0000313" key="2">
    <source>
        <dbReference type="EMBL" id="QUB87230.1"/>
    </source>
</evidence>
<dbReference type="EMBL" id="CP012074">
    <property type="protein sequence ID" value="AKU69586.1"/>
    <property type="molecule type" value="Genomic_DNA"/>
</dbReference>
<proteinExistence type="predicted"/>
<protein>
    <recommendedName>
        <fullName evidence="5">Tetratricopeptide repeat protein</fullName>
    </recommendedName>
</protein>
<dbReference type="STRING" id="1236517.ADJ77_07360"/>
<sequence length="332" mass="38454">MMKNVLYFILLTFFLYSCHTDYRSKINNAILSGDDELAISYLDKAIEDDPSTEFLYMRADCEMKVGKYENALRDYERLLQPYSTEKQDVDSYIDISKDSSVNINSIYEKQLSAYYHLGRMDAAERKFAQLSPYFEYHDSNGQADYWNGMIAKKKGHMGDAYCYLHNASKKGNTNAFAEFKKIAKDTGRPSEIPSEVDSTGMEIQFTDGTKWHFGKQREETQEPVKVEKKQIAVDYLKKYILMNHLNRNALKYIPGMRNKEKKPATICLAYFQNKIIQIIKLPNGNQLPETLLKKHDVCSNDYASPSKPLLLDVWVLKYQNAQGEKTCELYLI</sequence>